<sequence>MSDAPPAASPVSAKKPTKATKPKGEKKPKAVASHPVYSAMIKAAIKELKDRKGASKQAILKFIHQKYKLGNNEKQVGPAWKAVLPESF</sequence>
<evidence type="ECO:0000256" key="4">
    <source>
        <dbReference type="ARBA" id="ARBA00022990"/>
    </source>
</evidence>
<feature type="compositionally biased region" description="Low complexity" evidence="8">
    <location>
        <begin position="1"/>
        <end position="14"/>
    </location>
</feature>
<protein>
    <submittedName>
        <fullName evidence="10">Linker histone H1 and H5 family protein</fullName>
    </submittedName>
</protein>
<comment type="subcellular location">
    <subcellularLocation>
        <location evidence="2">Chromosome</location>
    </subcellularLocation>
    <subcellularLocation>
        <location evidence="1 7">Nucleus</location>
    </subcellularLocation>
</comment>
<dbReference type="OrthoDB" id="1110759at2759"/>
<dbReference type="InterPro" id="IPR036390">
    <property type="entry name" value="WH_DNA-bd_sf"/>
</dbReference>
<comment type="similarity">
    <text evidence="7">Belongs to the histone H1/H5 family.</text>
</comment>
<name>A0A2G9U5H1_TELCI</name>
<dbReference type="GO" id="GO:0045910">
    <property type="term" value="P:negative regulation of DNA recombination"/>
    <property type="evidence" value="ECO:0007669"/>
    <property type="project" value="TreeGrafter"/>
</dbReference>
<dbReference type="InterPro" id="IPR005818">
    <property type="entry name" value="Histone_H1/H5_H15"/>
</dbReference>
<evidence type="ECO:0000259" key="9">
    <source>
        <dbReference type="PROSITE" id="PS51504"/>
    </source>
</evidence>
<keyword evidence="4" id="KW-0007">Acetylation</keyword>
<keyword evidence="3 7" id="KW-0158">Chromosome</keyword>
<evidence type="ECO:0000313" key="10">
    <source>
        <dbReference type="EMBL" id="PIO65507.1"/>
    </source>
</evidence>
<dbReference type="GO" id="GO:0030527">
    <property type="term" value="F:structural constituent of chromatin"/>
    <property type="evidence" value="ECO:0007669"/>
    <property type="project" value="InterPro"/>
</dbReference>
<evidence type="ECO:0000256" key="8">
    <source>
        <dbReference type="SAM" id="MobiDB-lite"/>
    </source>
</evidence>
<reference evidence="10 11" key="1">
    <citation type="submission" date="2015-09" db="EMBL/GenBank/DDBJ databases">
        <title>Draft genome of the parasitic nematode Teladorsagia circumcincta isolate WARC Sus (inbred).</title>
        <authorList>
            <person name="Mitreva M."/>
        </authorList>
    </citation>
    <scope>NUCLEOTIDE SEQUENCE [LARGE SCALE GENOMIC DNA]</scope>
    <source>
        <strain evidence="10 11">S</strain>
    </source>
</reference>
<evidence type="ECO:0000256" key="1">
    <source>
        <dbReference type="ARBA" id="ARBA00004123"/>
    </source>
</evidence>
<keyword evidence="11" id="KW-1185">Reference proteome</keyword>
<evidence type="ECO:0000256" key="2">
    <source>
        <dbReference type="ARBA" id="ARBA00004286"/>
    </source>
</evidence>
<keyword evidence="5 7" id="KW-0238">DNA-binding</keyword>
<dbReference type="Pfam" id="PF00538">
    <property type="entry name" value="Linker_histone"/>
    <property type="match status" value="1"/>
</dbReference>
<dbReference type="GO" id="GO:0030261">
    <property type="term" value="P:chromosome condensation"/>
    <property type="evidence" value="ECO:0007669"/>
    <property type="project" value="TreeGrafter"/>
</dbReference>
<evidence type="ECO:0000256" key="3">
    <source>
        <dbReference type="ARBA" id="ARBA00022454"/>
    </source>
</evidence>
<dbReference type="GO" id="GO:0006334">
    <property type="term" value="P:nucleosome assembly"/>
    <property type="evidence" value="ECO:0007669"/>
    <property type="project" value="InterPro"/>
</dbReference>
<dbReference type="SMART" id="SM00526">
    <property type="entry name" value="H15"/>
    <property type="match status" value="1"/>
</dbReference>
<dbReference type="GO" id="GO:0005634">
    <property type="term" value="C:nucleus"/>
    <property type="evidence" value="ECO:0007669"/>
    <property type="project" value="UniProtKB-SubCell"/>
</dbReference>
<organism evidence="10 11">
    <name type="scientific">Teladorsagia circumcincta</name>
    <name type="common">Brown stomach worm</name>
    <name type="synonym">Ostertagia circumcincta</name>
    <dbReference type="NCBI Taxonomy" id="45464"/>
    <lineage>
        <taxon>Eukaryota</taxon>
        <taxon>Metazoa</taxon>
        <taxon>Ecdysozoa</taxon>
        <taxon>Nematoda</taxon>
        <taxon>Chromadorea</taxon>
        <taxon>Rhabditida</taxon>
        <taxon>Rhabditina</taxon>
        <taxon>Rhabditomorpha</taxon>
        <taxon>Strongyloidea</taxon>
        <taxon>Trichostrongylidae</taxon>
        <taxon>Teladorsagia</taxon>
    </lineage>
</organism>
<feature type="region of interest" description="Disordered" evidence="8">
    <location>
        <begin position="1"/>
        <end position="32"/>
    </location>
</feature>
<dbReference type="SUPFAM" id="SSF46785">
    <property type="entry name" value="Winged helix' DNA-binding domain"/>
    <property type="match status" value="1"/>
</dbReference>
<gene>
    <name evidence="10" type="ORF">TELCIR_12820</name>
</gene>
<proteinExistence type="inferred from homology"/>
<dbReference type="PANTHER" id="PTHR11467">
    <property type="entry name" value="HISTONE H1"/>
    <property type="match status" value="1"/>
</dbReference>
<evidence type="ECO:0000256" key="7">
    <source>
        <dbReference type="RuleBase" id="RU003894"/>
    </source>
</evidence>
<evidence type="ECO:0000256" key="5">
    <source>
        <dbReference type="ARBA" id="ARBA00023125"/>
    </source>
</evidence>
<dbReference type="AlphaFoldDB" id="A0A2G9U5H1"/>
<dbReference type="Gene3D" id="1.10.10.10">
    <property type="entry name" value="Winged helix-like DNA-binding domain superfamily/Winged helix DNA-binding domain"/>
    <property type="match status" value="1"/>
</dbReference>
<dbReference type="GO" id="GO:0000786">
    <property type="term" value="C:nucleosome"/>
    <property type="evidence" value="ECO:0007669"/>
    <property type="project" value="InterPro"/>
</dbReference>
<evidence type="ECO:0000256" key="6">
    <source>
        <dbReference type="ARBA" id="ARBA00023242"/>
    </source>
</evidence>
<dbReference type="PRINTS" id="PR00624">
    <property type="entry name" value="HISTONEH5"/>
</dbReference>
<evidence type="ECO:0000313" key="11">
    <source>
        <dbReference type="Proteomes" id="UP000230423"/>
    </source>
</evidence>
<dbReference type="InterPro" id="IPR005819">
    <property type="entry name" value="H1/H5"/>
</dbReference>
<keyword evidence="6 7" id="KW-0539">Nucleus</keyword>
<dbReference type="GO" id="GO:0003690">
    <property type="term" value="F:double-stranded DNA binding"/>
    <property type="evidence" value="ECO:0007669"/>
    <property type="project" value="TreeGrafter"/>
</dbReference>
<dbReference type="PROSITE" id="PS51504">
    <property type="entry name" value="H15"/>
    <property type="match status" value="1"/>
</dbReference>
<dbReference type="InterPro" id="IPR036388">
    <property type="entry name" value="WH-like_DNA-bd_sf"/>
</dbReference>
<dbReference type="EMBL" id="KZ348955">
    <property type="protein sequence ID" value="PIO65507.1"/>
    <property type="molecule type" value="Genomic_DNA"/>
</dbReference>
<dbReference type="GO" id="GO:0031492">
    <property type="term" value="F:nucleosomal DNA binding"/>
    <property type="evidence" value="ECO:0007669"/>
    <property type="project" value="TreeGrafter"/>
</dbReference>
<feature type="domain" description="H15" evidence="9">
    <location>
        <begin position="33"/>
        <end position="88"/>
    </location>
</feature>
<dbReference type="Proteomes" id="UP000230423">
    <property type="component" value="Unassembled WGS sequence"/>
</dbReference>
<dbReference type="PANTHER" id="PTHR11467:SF36">
    <property type="entry name" value="HISTONE 24-RELATED"/>
    <property type="match status" value="1"/>
</dbReference>
<accession>A0A2G9U5H1</accession>